<evidence type="ECO:0000256" key="1">
    <source>
        <dbReference type="SAM" id="MobiDB-lite"/>
    </source>
</evidence>
<feature type="region of interest" description="Disordered" evidence="1">
    <location>
        <begin position="141"/>
        <end position="169"/>
    </location>
</feature>
<gene>
    <name evidence="4 5 6" type="primary">LOC115750221</name>
</gene>
<feature type="domain" description="Myb/SANT-like" evidence="2">
    <location>
        <begin position="16"/>
        <end position="110"/>
    </location>
</feature>
<dbReference type="GeneID" id="115750221"/>
<evidence type="ECO:0000313" key="4">
    <source>
        <dbReference type="RefSeq" id="XP_030543291.1"/>
    </source>
</evidence>
<sequence>MGIRPQSNAERLRTIWTPEMDRYFIDLMLEQVSQGNKIDDNLFSKRAWKHMMLLFNAKFKFQYEKDVLKNRHKSLRNLYKAIKNLLDQRGFSWDETRKMVIADNKIWDDYIKVHPDARSYRIKSIPYYRDLCRIYGNSSLEQKEPGNNAPESSSHSANNGTLMLPDSIGEEGADPLPDITIDEDFRISVPEGVAEISTSQDEPNVVGSGVGSRSRTCWQPTMDRYFIDLMLEQVQKGNQVDGLFLKQAWMEMIASFNAKFGFSYEVEILKNRYKTLRRQFNVIKNLLDTEGFSWDDSRQMVTADDYIWQDYIKAHTDARQFMTRPVPYYNDLCTICRDPSINEREFLLGQNVEQPNEVALVIYQQASKTSHSPSASISGMDQDDNSQDLGRRGSKLAISRKRQYEDRSNIGTHIKCLKETSEGTVRIQPEMVTAAACLSNKKKDDENSNSVPIEQVIEAVQALPDMDDDLILDACDFLEDEMKSKTFMALDVKLRKKWLLRKLRPQSH</sequence>
<dbReference type="KEGG" id="rarg:115750221"/>
<dbReference type="RefSeq" id="XP_030543291.1">
    <property type="nucleotide sequence ID" value="XM_030687431.1"/>
</dbReference>
<dbReference type="Pfam" id="PF12776">
    <property type="entry name" value="Myb_DNA-bind_3"/>
    <property type="match status" value="2"/>
</dbReference>
<feature type="region of interest" description="Disordered" evidence="1">
    <location>
        <begin position="371"/>
        <end position="394"/>
    </location>
</feature>
<feature type="domain" description="Myb/SANT-like" evidence="2">
    <location>
        <begin position="218"/>
        <end position="311"/>
    </location>
</feature>
<dbReference type="Proteomes" id="UP000827889">
    <property type="component" value="Chromosome 1"/>
</dbReference>
<dbReference type="AlphaFoldDB" id="A0A8B8QAM0"/>
<proteinExistence type="predicted"/>
<protein>
    <submittedName>
        <fullName evidence="4 5">L10-interacting MYB domain-containing protein isoform X1</fullName>
    </submittedName>
</protein>
<name>A0A8B8QAM0_9MYRT</name>
<dbReference type="RefSeq" id="XP_030543292.1">
    <property type="nucleotide sequence ID" value="XM_030687432.1"/>
</dbReference>
<feature type="compositionally biased region" description="Polar residues" evidence="1">
    <location>
        <begin position="149"/>
        <end position="161"/>
    </location>
</feature>
<keyword evidence="3" id="KW-1185">Reference proteome</keyword>
<dbReference type="OrthoDB" id="1937145at2759"/>
<reference evidence="4 5" key="1">
    <citation type="submission" date="2025-04" db="UniProtKB">
        <authorList>
            <consortium name="RefSeq"/>
        </authorList>
    </citation>
    <scope>IDENTIFICATION</scope>
</reference>
<dbReference type="RefSeq" id="XP_030543293.1">
    <property type="nucleotide sequence ID" value="XM_030687433.1"/>
</dbReference>
<evidence type="ECO:0000313" key="5">
    <source>
        <dbReference type="RefSeq" id="XP_030543292.1"/>
    </source>
</evidence>
<organism evidence="3 5">
    <name type="scientific">Rhodamnia argentea</name>
    <dbReference type="NCBI Taxonomy" id="178133"/>
    <lineage>
        <taxon>Eukaryota</taxon>
        <taxon>Viridiplantae</taxon>
        <taxon>Streptophyta</taxon>
        <taxon>Embryophyta</taxon>
        <taxon>Tracheophyta</taxon>
        <taxon>Spermatophyta</taxon>
        <taxon>Magnoliopsida</taxon>
        <taxon>eudicotyledons</taxon>
        <taxon>Gunneridae</taxon>
        <taxon>Pentapetalae</taxon>
        <taxon>rosids</taxon>
        <taxon>malvids</taxon>
        <taxon>Myrtales</taxon>
        <taxon>Myrtaceae</taxon>
        <taxon>Myrtoideae</taxon>
        <taxon>Myrteae</taxon>
        <taxon>Australasian group</taxon>
        <taxon>Rhodamnia</taxon>
    </lineage>
</organism>
<reference evidence="3" key="2">
    <citation type="submission" date="2025-05" db="UniProtKB">
        <authorList>
            <consortium name="RefSeq"/>
        </authorList>
    </citation>
    <scope>NUCLEOTIDE SEQUENCE [LARGE SCALE GENOMIC DNA]</scope>
</reference>
<evidence type="ECO:0000313" key="6">
    <source>
        <dbReference type="RefSeq" id="XP_030543293.1"/>
    </source>
</evidence>
<accession>A0A8B8QAM0</accession>
<evidence type="ECO:0000313" key="3">
    <source>
        <dbReference type="Proteomes" id="UP000827889"/>
    </source>
</evidence>
<dbReference type="PANTHER" id="PTHR46929:SF33">
    <property type="entry name" value="L10-INTERACTING MYB DOMAIN-CONTAINING PROTEIN-LIKE ISOFORM X1"/>
    <property type="match status" value="1"/>
</dbReference>
<dbReference type="PANTHER" id="PTHR46929">
    <property type="entry name" value="EXPRESSED PROTEIN"/>
    <property type="match status" value="1"/>
</dbReference>
<evidence type="ECO:0000259" key="2">
    <source>
        <dbReference type="Pfam" id="PF12776"/>
    </source>
</evidence>
<dbReference type="InterPro" id="IPR024752">
    <property type="entry name" value="Myb/SANT-like_dom"/>
</dbReference>